<dbReference type="EMBL" id="JACARV010000080">
    <property type="protein sequence ID" value="NWC83166.1"/>
    <property type="molecule type" value="Genomic_DNA"/>
</dbReference>
<accession>A0A7Y8D4A5</accession>
<gene>
    <name evidence="1" type="ORF">HX798_23165</name>
</gene>
<dbReference type="AlphaFoldDB" id="A0A7Y8D4A5"/>
<protein>
    <submittedName>
        <fullName evidence="1">Uncharacterized protein</fullName>
    </submittedName>
</protein>
<sequence>MQNSKPKAGDAVILTGHYTGVNPGDIGCIGGGLSAVIGSNLTFNPNSYRDDSCVSCGGGPGTFDLPVLHPTGMTVKMPFWRFKDGIREAYNTEQFTLAVPLWEYRGEGDHPVWGPQDVKVLLGDRILAHDTFKLFPRNWEKVEVFRGEFCLTNIGNRPNRDYMGEQLARLYRRRQLLSLHHHRVASVGCGYPYTVTQGSTTPLTAFRTLYELHKWLKAYGLSPVNEVRQDSVTVSTIVPNADYTTWQKLRAAHQPLE</sequence>
<proteinExistence type="predicted"/>
<evidence type="ECO:0000313" key="1">
    <source>
        <dbReference type="EMBL" id="NWC83166.1"/>
    </source>
</evidence>
<evidence type="ECO:0000313" key="2">
    <source>
        <dbReference type="Proteomes" id="UP000542695"/>
    </source>
</evidence>
<name>A0A7Y8D4A5_PSEPU</name>
<dbReference type="Proteomes" id="UP000542695">
    <property type="component" value="Unassembled WGS sequence"/>
</dbReference>
<comment type="caution">
    <text evidence="1">The sequence shown here is derived from an EMBL/GenBank/DDBJ whole genome shotgun (WGS) entry which is preliminary data.</text>
</comment>
<organism evidence="1 2">
    <name type="scientific">Pseudomonas putida</name>
    <name type="common">Arthrobacter siderocapsulatus</name>
    <dbReference type="NCBI Taxonomy" id="303"/>
    <lineage>
        <taxon>Bacteria</taxon>
        <taxon>Pseudomonadati</taxon>
        <taxon>Pseudomonadota</taxon>
        <taxon>Gammaproteobacteria</taxon>
        <taxon>Pseudomonadales</taxon>
        <taxon>Pseudomonadaceae</taxon>
        <taxon>Pseudomonas</taxon>
    </lineage>
</organism>
<reference evidence="1 2" key="1">
    <citation type="submission" date="2020-04" db="EMBL/GenBank/DDBJ databases">
        <title>Molecular characterization of pseudomonads from Agaricus bisporus reveal novel blotch 2 pathogens in Western Europe.</title>
        <authorList>
            <person name="Taparia T."/>
            <person name="Krijger M."/>
            <person name="Haynes E."/>
            <person name="Elpinstone J.G."/>
            <person name="Noble R."/>
            <person name="Van Der Wolf J."/>
        </authorList>
    </citation>
    <scope>NUCLEOTIDE SEQUENCE [LARGE SCALE GENOMIC DNA]</scope>
    <source>
        <strain evidence="1 2">P7765</strain>
    </source>
</reference>
<dbReference type="RefSeq" id="WP_177011061.1">
    <property type="nucleotide sequence ID" value="NZ_JACARV010000080.1"/>
</dbReference>